<evidence type="ECO:0000256" key="10">
    <source>
        <dbReference type="ARBA" id="ARBA00022840"/>
    </source>
</evidence>
<evidence type="ECO:0000256" key="4">
    <source>
        <dbReference type="ARBA" id="ARBA00022737"/>
    </source>
</evidence>
<evidence type="ECO:0000313" key="19">
    <source>
        <dbReference type="Proteomes" id="UP000253090"/>
    </source>
</evidence>
<dbReference type="InterPro" id="IPR013815">
    <property type="entry name" value="ATP_grasp_subdomain_1"/>
</dbReference>
<dbReference type="GO" id="GO:0016887">
    <property type="term" value="F:ATP hydrolysis activity"/>
    <property type="evidence" value="ECO:0007669"/>
    <property type="project" value="InterPro"/>
</dbReference>
<dbReference type="PROSITE" id="PS50893">
    <property type="entry name" value="ABC_TRANSPORTER_2"/>
    <property type="match status" value="2"/>
</dbReference>
<dbReference type="GO" id="GO:0005737">
    <property type="term" value="C:cytoplasm"/>
    <property type="evidence" value="ECO:0007669"/>
    <property type="project" value="UniProtKB-SubCell"/>
</dbReference>
<comment type="similarity">
    <text evidence="14">Belongs to the ABC transporter superfamily. UvrA family.</text>
</comment>
<gene>
    <name evidence="18" type="ORF">DFP94_101282</name>
</gene>
<keyword evidence="5" id="KW-0547">Nucleotide-binding</keyword>
<dbReference type="PROSITE" id="PS00211">
    <property type="entry name" value="ABC_TRANSPORTER_1"/>
    <property type="match status" value="1"/>
</dbReference>
<dbReference type="GO" id="GO:0003677">
    <property type="term" value="F:DNA binding"/>
    <property type="evidence" value="ECO:0007669"/>
    <property type="project" value="UniProtKB-KW"/>
</dbReference>
<dbReference type="InterPro" id="IPR027417">
    <property type="entry name" value="P-loop_NTPase"/>
</dbReference>
<evidence type="ECO:0000256" key="6">
    <source>
        <dbReference type="ARBA" id="ARBA00022763"/>
    </source>
</evidence>
<dbReference type="Gene3D" id="1.10.8.280">
    <property type="entry name" value="ABC transporter ATPase domain-like"/>
    <property type="match status" value="1"/>
</dbReference>
<evidence type="ECO:0000313" key="18">
    <source>
        <dbReference type="EMBL" id="RCX22701.1"/>
    </source>
</evidence>
<protein>
    <recommendedName>
        <fullName evidence="15">UvrABC system protein A</fullName>
    </recommendedName>
    <alternativeName>
        <fullName evidence="16">Excinuclease ABC subunit A</fullName>
    </alternativeName>
</protein>
<keyword evidence="2" id="KW-0963">Cytoplasm</keyword>
<evidence type="ECO:0000256" key="8">
    <source>
        <dbReference type="ARBA" id="ARBA00022771"/>
    </source>
</evidence>
<dbReference type="CDD" id="cd03271">
    <property type="entry name" value="ABC_UvrA_II"/>
    <property type="match status" value="1"/>
</dbReference>
<evidence type="ECO:0000256" key="5">
    <source>
        <dbReference type="ARBA" id="ARBA00022741"/>
    </source>
</evidence>
<dbReference type="PANTHER" id="PTHR43152:SF1">
    <property type="entry name" value="UVRA PROTEIN"/>
    <property type="match status" value="1"/>
</dbReference>
<dbReference type="AlphaFoldDB" id="A0A369BMS1"/>
<keyword evidence="13" id="KW-0234">DNA repair</keyword>
<dbReference type="GO" id="GO:0009380">
    <property type="term" value="C:excinuclease repair complex"/>
    <property type="evidence" value="ECO:0007669"/>
    <property type="project" value="InterPro"/>
</dbReference>
<keyword evidence="12" id="KW-0238">DNA-binding</keyword>
<sequence>MSVRTTIEISGAKQNNLKNISTEIPRDKLTVITGVSGSGKSSLAFDVIYGEGQRRFLDSISTFAKSRISQLKKANVDYVRGLSPVVAIEQKKGNNNPRSTVGTVTDINDYLRLLYATAGTGVCPDCGHTLKQLSAAQIAEHISSLPQGAVVELRAPVYKIYGEDYSYTFHQLREKGYKNLLVDGEPFSLSDKRELDETAEYRIEVIIDRFTLKQDTYIQLAKTIEATMLSLDEDIMIKVEVIGGVDNSFYSAYGCPEHHTFLCEMQPFHFSFNSPASACHTCLGVGLSFVVEPRFLVVAPERSINKGALKKTVFNPAGKDSYRSVLMYSLSQKYGFSLDTPFNELPKHIHDLLFYGTKGEVLPMLQPPNSQKKNWIIGRDRPFWGFVHEMESWYKHYIRKSSTSEAFEPNFIKECMIEKICPECHGARLKKQRLQVTVGSKNIDQLSRMQLPELMDFLTALTFEEEIWEVATSILREIQARTTLLIEIGLHYISLGRRSDSISGGEMQRIKMSTQISSELMGMLYVMDEPSIGLHPRDSSRVIETMKKLRDSGNTVIVVEHDLDTIRNADHIIEIGPGPGIHGGTIVASGSIDDIAKAPDSATGRYLSGKSEIPVPKRRRNLGDTFLSVQGARENNLKNVDLDIPLGVFICITGVSGSGKSSLINEILYKQLKVLKTGARIVAGDHDFLFGADLVNHVINIDQAPIGRNSKSNPATYIGIYDKIRDLFAMQPEAVKLGYQPIDFSLTHAGGTRCEHCAGDGIIVTSLQFMADIETVCPVCKGMRFSKEGLEIKVQGKSIADVLEMTVEEAAEFFKDNKYLRHKLDIMNELGLGYMCLGQSSTTLSGGEAQRVKLAYELSKIKRGAHNLYILDEPTTGLHLSDIQKLLFSLNKLVDQGHSVIVIEHHLDVMKSADYIIDMGPEGGHQGGSVVAEGTPEQVAGIEESYTGRYLRTVLEPQKTSK</sequence>
<dbReference type="InterPro" id="IPR041552">
    <property type="entry name" value="UvrA_DNA-bd"/>
</dbReference>
<dbReference type="Proteomes" id="UP000253090">
    <property type="component" value="Unassembled WGS sequence"/>
</dbReference>
<dbReference type="Pfam" id="PF17760">
    <property type="entry name" value="UvrA_inter"/>
    <property type="match status" value="1"/>
</dbReference>
<dbReference type="InterPro" id="IPR003439">
    <property type="entry name" value="ABC_transporter-like_ATP-bd"/>
</dbReference>
<keyword evidence="4" id="KW-0677">Repeat</keyword>
<dbReference type="RefSeq" id="WP_114494661.1">
    <property type="nucleotide sequence ID" value="NZ_QPJW01000001.1"/>
</dbReference>
<dbReference type="EMBL" id="QPJW01000001">
    <property type="protein sequence ID" value="RCX22701.1"/>
    <property type="molecule type" value="Genomic_DNA"/>
</dbReference>
<evidence type="ECO:0000256" key="1">
    <source>
        <dbReference type="ARBA" id="ARBA00004496"/>
    </source>
</evidence>
<keyword evidence="6" id="KW-0227">DNA damage</keyword>
<name>A0A369BMS1_9BACL</name>
<dbReference type="Gene3D" id="3.40.50.300">
    <property type="entry name" value="P-loop containing nucleotide triphosphate hydrolases"/>
    <property type="match status" value="2"/>
</dbReference>
<evidence type="ECO:0000256" key="3">
    <source>
        <dbReference type="ARBA" id="ARBA00022723"/>
    </source>
</evidence>
<proteinExistence type="inferred from homology"/>
<keyword evidence="3" id="KW-0479">Metal-binding</keyword>
<dbReference type="SMART" id="SM00382">
    <property type="entry name" value="AAA"/>
    <property type="match status" value="1"/>
</dbReference>
<dbReference type="PANTHER" id="PTHR43152">
    <property type="entry name" value="UVRABC SYSTEM PROTEIN A"/>
    <property type="match status" value="1"/>
</dbReference>
<dbReference type="InterPro" id="IPR041102">
    <property type="entry name" value="UvrA_inter"/>
</dbReference>
<evidence type="ECO:0000256" key="9">
    <source>
        <dbReference type="ARBA" id="ARBA00022833"/>
    </source>
</evidence>
<dbReference type="Gene3D" id="3.30.1490.20">
    <property type="entry name" value="ATP-grasp fold, A domain"/>
    <property type="match status" value="1"/>
</dbReference>
<dbReference type="Gene3D" id="1.20.1580.10">
    <property type="entry name" value="ABC transporter ATPase like domain"/>
    <property type="match status" value="2"/>
</dbReference>
<dbReference type="InterPro" id="IPR003593">
    <property type="entry name" value="AAA+_ATPase"/>
</dbReference>
<keyword evidence="19" id="KW-1185">Reference proteome</keyword>
<dbReference type="Pfam" id="PF17755">
    <property type="entry name" value="UvrA_DNA-bind"/>
    <property type="match status" value="1"/>
</dbReference>
<evidence type="ECO:0000256" key="2">
    <source>
        <dbReference type="ARBA" id="ARBA00022490"/>
    </source>
</evidence>
<dbReference type="GO" id="GO:0008270">
    <property type="term" value="F:zinc ion binding"/>
    <property type="evidence" value="ECO:0007669"/>
    <property type="project" value="UniProtKB-KW"/>
</dbReference>
<evidence type="ECO:0000259" key="17">
    <source>
        <dbReference type="PROSITE" id="PS50893"/>
    </source>
</evidence>
<evidence type="ECO:0000256" key="15">
    <source>
        <dbReference type="ARBA" id="ARBA00039316"/>
    </source>
</evidence>
<dbReference type="NCBIfam" id="TIGR00630">
    <property type="entry name" value="uvra"/>
    <property type="match status" value="1"/>
</dbReference>
<dbReference type="GO" id="GO:0004518">
    <property type="term" value="F:nuclease activity"/>
    <property type="evidence" value="ECO:0007669"/>
    <property type="project" value="UniProtKB-KW"/>
</dbReference>
<evidence type="ECO:0000256" key="16">
    <source>
        <dbReference type="ARBA" id="ARBA00042156"/>
    </source>
</evidence>
<keyword evidence="11" id="KW-0267">Excision nuclease</keyword>
<keyword evidence="8" id="KW-0863">Zinc-finger</keyword>
<dbReference type="GO" id="GO:0006289">
    <property type="term" value="P:nucleotide-excision repair"/>
    <property type="evidence" value="ECO:0007669"/>
    <property type="project" value="InterPro"/>
</dbReference>
<keyword evidence="7" id="KW-0228">DNA excision</keyword>
<keyword evidence="9" id="KW-0862">Zinc</keyword>
<dbReference type="SUPFAM" id="SSF52540">
    <property type="entry name" value="P-loop containing nucleoside triphosphate hydrolases"/>
    <property type="match status" value="2"/>
</dbReference>
<organism evidence="18 19">
    <name type="scientific">Fontibacillus phaseoli</name>
    <dbReference type="NCBI Taxonomy" id="1416533"/>
    <lineage>
        <taxon>Bacteria</taxon>
        <taxon>Bacillati</taxon>
        <taxon>Bacillota</taxon>
        <taxon>Bacilli</taxon>
        <taxon>Bacillales</taxon>
        <taxon>Paenibacillaceae</taxon>
        <taxon>Fontibacillus</taxon>
    </lineage>
</organism>
<evidence type="ECO:0000256" key="7">
    <source>
        <dbReference type="ARBA" id="ARBA00022769"/>
    </source>
</evidence>
<evidence type="ECO:0000256" key="12">
    <source>
        <dbReference type="ARBA" id="ARBA00023125"/>
    </source>
</evidence>
<dbReference type="GO" id="GO:0005524">
    <property type="term" value="F:ATP binding"/>
    <property type="evidence" value="ECO:0007669"/>
    <property type="project" value="UniProtKB-KW"/>
</dbReference>
<dbReference type="InterPro" id="IPR004602">
    <property type="entry name" value="UvrA"/>
</dbReference>
<comment type="caution">
    <text evidence="18">The sequence shown here is derived from an EMBL/GenBank/DDBJ whole genome shotgun (WGS) entry which is preliminary data.</text>
</comment>
<accession>A0A369BMS1</accession>
<keyword evidence="10" id="KW-0067">ATP-binding</keyword>
<comment type="subcellular location">
    <subcellularLocation>
        <location evidence="1">Cytoplasm</location>
    </subcellularLocation>
</comment>
<dbReference type="OrthoDB" id="9809851at2"/>
<evidence type="ECO:0000256" key="14">
    <source>
        <dbReference type="ARBA" id="ARBA00038000"/>
    </source>
</evidence>
<dbReference type="InterPro" id="IPR017871">
    <property type="entry name" value="ABC_transporter-like_CS"/>
</dbReference>
<feature type="domain" description="ABC transporter" evidence="17">
    <location>
        <begin position="325"/>
        <end position="602"/>
    </location>
</feature>
<evidence type="ECO:0000256" key="13">
    <source>
        <dbReference type="ARBA" id="ARBA00023204"/>
    </source>
</evidence>
<evidence type="ECO:0000256" key="11">
    <source>
        <dbReference type="ARBA" id="ARBA00022881"/>
    </source>
</evidence>
<feature type="domain" description="ABC transporter" evidence="17">
    <location>
        <begin position="617"/>
        <end position="952"/>
    </location>
</feature>
<reference evidence="18 19" key="1">
    <citation type="submission" date="2018-07" db="EMBL/GenBank/DDBJ databases">
        <title>Genomic Encyclopedia of Type Strains, Phase III (KMG-III): the genomes of soil and plant-associated and newly described type strains.</title>
        <authorList>
            <person name="Whitman W."/>
        </authorList>
    </citation>
    <scope>NUCLEOTIDE SEQUENCE [LARGE SCALE GENOMIC DNA]</scope>
    <source>
        <strain evidence="18 19">CECT 8333</strain>
    </source>
</reference>